<feature type="compositionally biased region" description="Basic and acidic residues" evidence="1">
    <location>
        <begin position="641"/>
        <end position="653"/>
    </location>
</feature>
<proteinExistence type="predicted"/>
<feature type="region of interest" description="Disordered" evidence="1">
    <location>
        <begin position="1"/>
        <end position="29"/>
    </location>
</feature>
<gene>
    <name evidence="2" type="ORF">A3C15_02500</name>
</gene>
<accession>A0A1F6M7P9</accession>
<evidence type="ECO:0000256" key="1">
    <source>
        <dbReference type="SAM" id="MobiDB-lite"/>
    </source>
</evidence>
<name>A0A1F6M7P9_9BACT</name>
<sequence length="2215" mass="246349">MPDPQMPPNTELGSASELGESEKRKHPVYRRAIEQLRKRVLENGDSAADVADALLQDAESGDEATQAAALQFSEDVATHFKVANVSVTIGKKQSKDLKQLTADGEDELPAKARALKSNSAIGDDFGAVLRGDAKPDLVLNAVAERRAMRQCAERVTDPAIQIEINDALDQLDIEPVVAEVRAEVPAPAVPAEEPAPAESSDPDAATIESIHRTDQFKEAFKTVVRQVLYGKDISLSDALEAVSSGKSKFDPDLPRQIARVIGHDLKKIGFNKLVEEARAHGADKLERWKTKTVEANKAQIQSVADQVGGTDTLLAWITGKKKASPKQLASSLGISIAVRGLIAHYRTKGDAGNADLLHSLVRDQLSGEEEVQIATQRPTQSARASTVVQSPAAIDLPSLELAKNFTISEIEASPEYHELLRRVFSTVFAETESRSDRAQEFATQLETEGRIELANPKNKRRQIRNAAAAHLAKKLRDGDEALDQTANDAFLFEADARAEELVGISEKNLGEFKLRLKREYRTDYNNIDEPVTWNMMQKLHREVVVRIFSTLRALGEAGRRRLRAAQDAVGVTDEPDANANVSPNIEAAPVSAAAIAEFLEATKQKPLVGKPSDGTTVVIERIDAPPDPVGDAIRRADADKLREARDEQRRQREATLQAQRDTEKSSTKSAEARKLEQLLPPIRATARDIPRVGGMMTLDVFLDSSGAPHAADRTLFKIVTESRSGVVASVSMQEASKRFVFDFGDQQPRLLPNIASKKPYPLLVSVTDRSTDPTDPSIERVRVEFPQSEQFVPKDLIRPIEYDPETQTYILPDQGRVKFSKLDAQSPGLIDLPSGFLVASVEGDAPNYPFLEVRSINKKVQAPLPNCEYIGRVLSADEVRYRRSLETALQKYHQDVTFATWKPSGETDDDLYAVPQPALQAHRLNYPWAIREKMIAEIREGSKNTPLEVVVSSAARTIRVQGFDQLRPLLQDLKNKNAQSDTQTLVAELTKLLASATQTLEAFEQQGKDPKKAALVARPDFWKKYETFFERIQEPNVRDLFGFDIRKKFFPSDLDGESAIKMFELAGIETRVFVFTPDAGRKKNNAPAVYRPHAVHLDITHGAGKLYYERQLEIVNGTPDDIGWVPTVVFLDEDEKRIFSSTEATRQHLVEMGLLDTSHRRMESTLAQLVSEIDGFVGLFEDKEIVAALVANMDRNIYGLQKRFVDEGRFETIFACLREAFQDIHSRVVRDRPELVRPDQERTLRNIILKRLVRYDLRQLIKKIEPELAAESQRIFDEQADMLNDKVDRLHELERAGFVGQTRFGKTVFDPASALRPVNGLFAFGRGYDCYIGYTRAHGSAVINVAPFASARIGESDFVDAEGKPIGNIIKGGRYLVTNASTNKFRNFEHVVMGSLGTDATVEQAPSGVQQYMAAESGQKKEIDAFVDSVHPGLRTGARAQQVATQPPTPFVEPVRAQEPTAVTLSERREAAVPHPPDVARLQAAAIADKPPESSRRPQNLEQLMHTALRIATPETLYAELAHSIIDLSRGRASITAARAGLTESEKKLVWEPTIRQWWNGLSDAEHGKFIAAAKRFETPDEKDAAHRAARVVGYQRLLTNMCARDPEREYQLYAAAIAKHEIICPEGFGAAASADWKIFVARDWVNGLSVQQRKRLEDGIAVRRNIPARRAELRAQQVQKQAELDKYKGFSGVFRRVIDNPVRINRAGAEYAHEKLAREISEIGVRLHELEVIETTVRELSLFDARLHSAGEASGVGSAALDAAEKVTVTDKKGEMPRALNGRILAALNGQQEAIPAVVNQWLLAGASARAASAVQRGGSIETPTQFSGDYSRDDEAHLFALQTKITTELAELAERGTPLKQGIEKEPLKSLLRSYRDSASTLPAETREHHAQFQAHFEQLIAETDTELRRRGVKPKTARFLVPTKDQSWIAALLAETPPRAAADQLTRPDATVFSLDKHVTDIRLRETSIVDGKFNLTRRLIDALLKFEPAKDKAVAMREAREFLHHGWVFERGDRQQKTFYKDGNEAVLLHVGDAYTVVQDVEAPFGIHIEIDRAPASERQGIVDSDADGTQLYYDKQRDGTVHVWAQGARDEIKYRGYFEGRKFVERSEKMFDYRSADGKQKQVGEFDSNVFFAADGTVFSKQKRGGGVMTKLGQLTKPFERTVTVQQRGGSSVKIDLADTKRKLFVTPKNKVVEFHASVNEMRELGEIQR</sequence>
<evidence type="ECO:0000313" key="3">
    <source>
        <dbReference type="Proteomes" id="UP000176532"/>
    </source>
</evidence>
<reference evidence="2 3" key="1">
    <citation type="journal article" date="2016" name="Nat. Commun.">
        <title>Thousands of microbial genomes shed light on interconnected biogeochemical processes in an aquifer system.</title>
        <authorList>
            <person name="Anantharaman K."/>
            <person name="Brown C.T."/>
            <person name="Hug L.A."/>
            <person name="Sharon I."/>
            <person name="Castelle C.J."/>
            <person name="Probst A.J."/>
            <person name="Thomas B.C."/>
            <person name="Singh A."/>
            <person name="Wilkins M.J."/>
            <person name="Karaoz U."/>
            <person name="Brodie E.L."/>
            <person name="Williams K.H."/>
            <person name="Hubbard S.S."/>
            <person name="Banfield J.F."/>
        </authorList>
    </citation>
    <scope>NUCLEOTIDE SEQUENCE [LARGE SCALE GENOMIC DNA]</scope>
</reference>
<comment type="caution">
    <text evidence="2">The sequence shown here is derived from an EMBL/GenBank/DDBJ whole genome shotgun (WGS) entry which is preliminary data.</text>
</comment>
<feature type="compositionally biased region" description="Basic and acidic residues" evidence="1">
    <location>
        <begin position="660"/>
        <end position="672"/>
    </location>
</feature>
<feature type="region of interest" description="Disordered" evidence="1">
    <location>
        <begin position="641"/>
        <end position="672"/>
    </location>
</feature>
<organism evidence="2 3">
    <name type="scientific">Candidatus Magasanikbacteria bacterium RIFCSPHIGHO2_02_FULL_50_9b</name>
    <dbReference type="NCBI Taxonomy" id="1798682"/>
    <lineage>
        <taxon>Bacteria</taxon>
        <taxon>Candidatus Magasanikiibacteriota</taxon>
    </lineage>
</organism>
<dbReference type="Proteomes" id="UP000176532">
    <property type="component" value="Unassembled WGS sequence"/>
</dbReference>
<protein>
    <submittedName>
        <fullName evidence="2">Uncharacterized protein</fullName>
    </submittedName>
</protein>
<dbReference type="STRING" id="1798682.A3C15_02500"/>
<dbReference type="EMBL" id="MFQD01000038">
    <property type="protein sequence ID" value="OGH67659.1"/>
    <property type="molecule type" value="Genomic_DNA"/>
</dbReference>
<evidence type="ECO:0000313" key="2">
    <source>
        <dbReference type="EMBL" id="OGH67659.1"/>
    </source>
</evidence>